<dbReference type="EMBL" id="BCTB01000012">
    <property type="protein sequence ID" value="GAT15112.1"/>
    <property type="molecule type" value="Genomic_DNA"/>
</dbReference>
<dbReference type="Pfam" id="PF13350">
    <property type="entry name" value="Y_phosphatase3"/>
    <property type="match status" value="1"/>
</dbReference>
<dbReference type="PROSITE" id="PS50056">
    <property type="entry name" value="TYR_PHOSPHATASE_2"/>
    <property type="match status" value="1"/>
</dbReference>
<dbReference type="STRING" id="1797.RMCT_2082"/>
<dbReference type="InterPro" id="IPR029021">
    <property type="entry name" value="Prot-tyrosine_phosphatase-like"/>
</dbReference>
<dbReference type="OMA" id="SAFRRMM"/>
<dbReference type="Proteomes" id="UP000069654">
    <property type="component" value="Unassembled WGS sequence"/>
</dbReference>
<evidence type="ECO:0000313" key="3">
    <source>
        <dbReference type="Proteomes" id="UP000069654"/>
    </source>
</evidence>
<reference evidence="2 3" key="1">
    <citation type="journal article" date="2016" name="Genome Announc.">
        <title>Draft Genome Sequences of Five Rapidly Growing Mycobacterium Species, M. thermoresistibile, M. fortuitum subsp. acetamidolyticum, M. canariasense, M. brisbanense, and M. novocastrense.</title>
        <authorList>
            <person name="Katahira K."/>
            <person name="Ogura Y."/>
            <person name="Gotoh Y."/>
            <person name="Hayashi T."/>
        </authorList>
    </citation>
    <scope>NUCLEOTIDE SEQUENCE [LARGE SCALE GENOMIC DNA]</scope>
    <source>
        <strain evidence="2 3">JCM6362</strain>
    </source>
</reference>
<dbReference type="InterPro" id="IPR026893">
    <property type="entry name" value="Tyr/Ser_Pase_IphP-type"/>
</dbReference>
<dbReference type="InterPro" id="IPR000387">
    <property type="entry name" value="Tyr_Pase_dom"/>
</dbReference>
<dbReference type="SUPFAM" id="SSF52799">
    <property type="entry name" value="(Phosphotyrosine protein) phosphatases II"/>
    <property type="match status" value="1"/>
</dbReference>
<dbReference type="GO" id="GO:0004721">
    <property type="term" value="F:phosphoprotein phosphatase activity"/>
    <property type="evidence" value="ECO:0007669"/>
    <property type="project" value="InterPro"/>
</dbReference>
<organism evidence="2 3">
    <name type="scientific">Mycolicibacterium thermoresistibile</name>
    <name type="common">Mycobacterium thermoresistibile</name>
    <dbReference type="NCBI Taxonomy" id="1797"/>
    <lineage>
        <taxon>Bacteria</taxon>
        <taxon>Bacillati</taxon>
        <taxon>Actinomycetota</taxon>
        <taxon>Actinomycetes</taxon>
        <taxon>Mycobacteriales</taxon>
        <taxon>Mycobacteriaceae</taxon>
        <taxon>Mycolicibacterium</taxon>
    </lineage>
</organism>
<reference evidence="3" key="2">
    <citation type="submission" date="2016-02" db="EMBL/GenBank/DDBJ databases">
        <title>Draft genome sequence of five rapidly growing Mycobacterium species.</title>
        <authorList>
            <person name="Katahira K."/>
            <person name="Gotou Y."/>
            <person name="Iida K."/>
            <person name="Ogura Y."/>
            <person name="Hayashi T."/>
        </authorList>
    </citation>
    <scope>NUCLEOTIDE SEQUENCE [LARGE SCALE GENOMIC DNA]</scope>
    <source>
        <strain evidence="3">JCM6362</strain>
    </source>
</reference>
<name>A0A100XEF5_MYCTH</name>
<sequence>MPDDVVIHQLPFPDQSSVDGEAPHESAFRRMMSEQPADGDVSAAARRYMTSAYKEFPTLRGARRAVQQVVSLLIDGRPVIAHCFAGKDRTGFTVATVLAAAGVDRDAVMADYLRSNDAVPQLRGRILSWIRDRYADTPELETLAEARLTDAVLGVEEDYLAISWRTIDEEFGSLSNFLSAADVSADDVARLRDVLLG</sequence>
<evidence type="ECO:0000313" key="2">
    <source>
        <dbReference type="EMBL" id="GAT15112.1"/>
    </source>
</evidence>
<evidence type="ECO:0000259" key="1">
    <source>
        <dbReference type="PROSITE" id="PS50056"/>
    </source>
</evidence>
<protein>
    <submittedName>
        <fullName evidence="2">Protein tyrosine/serine phosphatase</fullName>
    </submittedName>
</protein>
<accession>A0A100XEF5</accession>
<dbReference type="Gene3D" id="3.90.190.10">
    <property type="entry name" value="Protein tyrosine phosphatase superfamily"/>
    <property type="match status" value="1"/>
</dbReference>
<proteinExistence type="predicted"/>
<gene>
    <name evidence="2" type="ORF">RMCT_2082</name>
</gene>
<feature type="domain" description="Tyrosine specific protein phosphatases" evidence="1">
    <location>
        <begin position="60"/>
        <end position="123"/>
    </location>
</feature>
<dbReference type="AlphaFoldDB" id="A0A100XEF5"/>
<comment type="caution">
    <text evidence="2">The sequence shown here is derived from an EMBL/GenBank/DDBJ whole genome shotgun (WGS) entry which is preliminary data.</text>
</comment>